<name>A0A239AUL2_9ACTN</name>
<dbReference type="Proteomes" id="UP000198282">
    <property type="component" value="Unassembled WGS sequence"/>
</dbReference>
<dbReference type="InterPro" id="IPR036856">
    <property type="entry name" value="Ald_Oxase/Xan_DH_a/b_sf"/>
</dbReference>
<protein>
    <submittedName>
        <fullName evidence="4">Carbon-monoxide dehydrogenase large subunit</fullName>
    </submittedName>
</protein>
<evidence type="ECO:0000313" key="4">
    <source>
        <dbReference type="EMBL" id="SNR99395.1"/>
    </source>
</evidence>
<keyword evidence="1" id="KW-0500">Molybdenum</keyword>
<dbReference type="InterPro" id="IPR046867">
    <property type="entry name" value="AldOxase/xan_DH_MoCoBD2"/>
</dbReference>
<feature type="domain" description="Aldehyde oxidase/xanthine dehydrogenase a/b hammerhead" evidence="3">
    <location>
        <begin position="18"/>
        <end position="132"/>
    </location>
</feature>
<reference evidence="4 5" key="1">
    <citation type="submission" date="2017-06" db="EMBL/GenBank/DDBJ databases">
        <authorList>
            <person name="Kim H.J."/>
            <person name="Triplett B.A."/>
        </authorList>
    </citation>
    <scope>NUCLEOTIDE SEQUENCE [LARGE SCALE GENOMIC DNA]</scope>
    <source>
        <strain evidence="4 5">CGMCC 4.2132</strain>
    </source>
</reference>
<dbReference type="Pfam" id="PF20256">
    <property type="entry name" value="MoCoBD_2"/>
    <property type="match status" value="1"/>
</dbReference>
<dbReference type="Gene3D" id="3.30.365.10">
    <property type="entry name" value="Aldehyde oxidase/xanthine dehydrogenase, molybdopterin binding domain"/>
    <property type="match status" value="4"/>
</dbReference>
<keyword evidence="2" id="KW-0560">Oxidoreductase</keyword>
<dbReference type="EMBL" id="FZOD01000002">
    <property type="protein sequence ID" value="SNR99395.1"/>
    <property type="molecule type" value="Genomic_DNA"/>
</dbReference>
<accession>A0A239AUL2</accession>
<dbReference type="InterPro" id="IPR037165">
    <property type="entry name" value="AldOxase/xan_DH_Mopterin-bd_sf"/>
</dbReference>
<dbReference type="GO" id="GO:0005506">
    <property type="term" value="F:iron ion binding"/>
    <property type="evidence" value="ECO:0007669"/>
    <property type="project" value="InterPro"/>
</dbReference>
<dbReference type="SUPFAM" id="SSF54665">
    <property type="entry name" value="CO dehydrogenase molybdoprotein N-domain-like"/>
    <property type="match status" value="1"/>
</dbReference>
<evidence type="ECO:0000259" key="3">
    <source>
        <dbReference type="SMART" id="SM01008"/>
    </source>
</evidence>
<dbReference type="InterPro" id="IPR000674">
    <property type="entry name" value="Ald_Oxase/Xan_DH_a/b"/>
</dbReference>
<evidence type="ECO:0000256" key="1">
    <source>
        <dbReference type="ARBA" id="ARBA00022505"/>
    </source>
</evidence>
<dbReference type="Pfam" id="PF02738">
    <property type="entry name" value="MoCoBD_1"/>
    <property type="match status" value="1"/>
</dbReference>
<dbReference type="SUPFAM" id="SSF56003">
    <property type="entry name" value="Molybdenum cofactor-binding domain"/>
    <property type="match status" value="1"/>
</dbReference>
<dbReference type="Pfam" id="PF01315">
    <property type="entry name" value="Ald_Xan_dh_C"/>
    <property type="match status" value="1"/>
</dbReference>
<dbReference type="OrthoDB" id="9758509at2"/>
<evidence type="ECO:0000313" key="5">
    <source>
        <dbReference type="Proteomes" id="UP000198282"/>
    </source>
</evidence>
<sequence>MTYIGSRVPRREDHDLLTGRAVTVADLREPGTVEVAFARSPVAHGRLRGARVSAAREVPGVVGAWSAADLPDLPALPAPPGGTRREAALDRPALARGVVRYAGEPIAVVAAERRAQAEDGVERIGLEVDPLPPLTDAAQALDDDAPWLFPGRDRRPGDGHANIAREEDFGEPADDVFAGAQVVVEAEYRQQLLLPTSLEARAVLVRPETGGGLTVWASHQAQHRLRADLAETFGLEPDEVRVVVPSVGGAFGAKSQIYPEYVVVAYLARLLDRPVRWVEDRNEAMLAATRGRGQRQRVRLAADTDGTFLAYELKIDAGVGAYPHSGAFVPTMTAAMSGGPYRTPRVHAHLRSVLTTTAPTAAYRGAGRPEAAYAIERTVDLMARRLGMDPAELRRRNLLRPDQFPYRTPTGRLYDSGDYARALDLALDVAGYADVRAEQARRRAEGGPPLGVGMAVYVERSGGAPDTDEYGSVEVRADGTVVARCGSTPTGQGHLTSFAQVVASALGLGIERVRVIEGDTREVPYGVGSFGSRSMQVGGGALWRSAESLIAEARERFADIWGIDVSHVDYHEGTLIAGEWSTTLEDLVGRTGPLRTEERFRPPQAFPFGAYVAVVEIDPELGTVGVRRLVAVDDYGVVVNPMIVEGQGQGSIAQGLGQVLYEDALHGADGTPFARTLLDYLLPTAADMPPLTLSETRTPNPNGPFGAKGAGEAGCIGTPPAVVNAVCDALDVDHIDMPLTPEAVWRAMTGATA</sequence>
<dbReference type="PANTHER" id="PTHR11908">
    <property type="entry name" value="XANTHINE DEHYDROGENASE"/>
    <property type="match status" value="1"/>
</dbReference>
<keyword evidence="5" id="KW-1185">Reference proteome</keyword>
<evidence type="ECO:0000256" key="2">
    <source>
        <dbReference type="ARBA" id="ARBA00023002"/>
    </source>
</evidence>
<dbReference type="InterPro" id="IPR008274">
    <property type="entry name" value="AldOxase/xan_DH_MoCoBD1"/>
</dbReference>
<dbReference type="GO" id="GO:0016491">
    <property type="term" value="F:oxidoreductase activity"/>
    <property type="evidence" value="ECO:0007669"/>
    <property type="project" value="UniProtKB-KW"/>
</dbReference>
<organism evidence="4 5">
    <name type="scientific">Streptosporangium subroseum</name>
    <dbReference type="NCBI Taxonomy" id="106412"/>
    <lineage>
        <taxon>Bacteria</taxon>
        <taxon>Bacillati</taxon>
        <taxon>Actinomycetota</taxon>
        <taxon>Actinomycetes</taxon>
        <taxon>Streptosporangiales</taxon>
        <taxon>Streptosporangiaceae</taxon>
        <taxon>Streptosporangium</taxon>
    </lineage>
</organism>
<dbReference type="AlphaFoldDB" id="A0A239AUL2"/>
<proteinExistence type="predicted"/>
<dbReference type="SMART" id="SM01008">
    <property type="entry name" value="Ald_Xan_dh_C"/>
    <property type="match status" value="1"/>
</dbReference>
<dbReference type="RefSeq" id="WP_089205551.1">
    <property type="nucleotide sequence ID" value="NZ_FZOD01000002.1"/>
</dbReference>
<dbReference type="Gene3D" id="3.90.1170.50">
    <property type="entry name" value="Aldehyde oxidase/xanthine dehydrogenase, a/b hammerhead"/>
    <property type="match status" value="1"/>
</dbReference>
<dbReference type="PANTHER" id="PTHR11908:SF132">
    <property type="entry name" value="ALDEHYDE OXIDASE 1-RELATED"/>
    <property type="match status" value="1"/>
</dbReference>
<dbReference type="InterPro" id="IPR016208">
    <property type="entry name" value="Ald_Oxase/xanthine_DH-like"/>
</dbReference>
<gene>
    <name evidence="4" type="ORF">SAMN05216276_1002168</name>
</gene>